<evidence type="ECO:0000313" key="2">
    <source>
        <dbReference type="EMBL" id="KAA6130895.1"/>
    </source>
</evidence>
<dbReference type="InterPro" id="IPR029058">
    <property type="entry name" value="AB_hydrolase_fold"/>
</dbReference>
<reference evidence="2 3" key="1">
    <citation type="submission" date="2019-09" db="EMBL/GenBank/DDBJ databases">
        <title>Isolation of a novel species in the genus Cupriavidus from patients with sepsis using whole genome sequencing.</title>
        <authorList>
            <person name="Kweon O.J."/>
            <person name="Lee M.-K."/>
        </authorList>
    </citation>
    <scope>NUCLEOTIDE SEQUENCE [LARGE SCALE GENOMIC DNA]</scope>
    <source>
        <strain evidence="2 3">MKL-01</strain>
    </source>
</reference>
<keyword evidence="3" id="KW-1185">Reference proteome</keyword>
<dbReference type="GO" id="GO:0016787">
    <property type="term" value="F:hydrolase activity"/>
    <property type="evidence" value="ECO:0007669"/>
    <property type="project" value="UniProtKB-KW"/>
</dbReference>
<comment type="caution">
    <text evidence="2">The sequence shown here is derived from an EMBL/GenBank/DDBJ whole genome shotgun (WGS) entry which is preliminary data.</text>
</comment>
<dbReference type="Pfam" id="PF12697">
    <property type="entry name" value="Abhydrolase_6"/>
    <property type="match status" value="1"/>
</dbReference>
<dbReference type="InterPro" id="IPR000073">
    <property type="entry name" value="AB_hydrolase_1"/>
</dbReference>
<evidence type="ECO:0000313" key="3">
    <source>
        <dbReference type="Proteomes" id="UP000324324"/>
    </source>
</evidence>
<feature type="domain" description="AB hydrolase-1" evidence="1">
    <location>
        <begin position="39"/>
        <end position="193"/>
    </location>
</feature>
<sequence length="241" mass="25229">MSSIPSPRQSPRQSPPHYLRHHRLRLALHRLKDGGGHPLLLLHGLGERSPATLPAEYASWPGPIHALDFTGHGESDLPRGGGYSCEFLMADADIALAHLGPCTVAGRGIGGYVALLLAGARPGEVRGAIVRDGPGLSGGGGAARSPYIPVPDLNQLAPPDPFAIAELANDVRPPSYASSFAMLASQHSDLDTPISVCCCERPPWLAAVMELLSLEPVALDQALQQYAAAAGAGIRPERESA</sequence>
<name>A0A5M8B8A9_9BURK</name>
<keyword evidence="2" id="KW-0378">Hydrolase</keyword>
<protein>
    <submittedName>
        <fullName evidence="2">Alpha/beta hydrolase</fullName>
    </submittedName>
</protein>
<dbReference type="RefSeq" id="WP_149319590.1">
    <property type="nucleotide sequence ID" value="NZ_CP080294.1"/>
</dbReference>
<gene>
    <name evidence="2" type="ORF">F1599_04030</name>
</gene>
<accession>A0A5M8B8A9</accession>
<proteinExistence type="predicted"/>
<dbReference type="SUPFAM" id="SSF53474">
    <property type="entry name" value="alpha/beta-Hydrolases"/>
    <property type="match status" value="1"/>
</dbReference>
<dbReference type="EMBL" id="VWRN01000015">
    <property type="protein sequence ID" value="KAA6130895.1"/>
    <property type="molecule type" value="Genomic_DNA"/>
</dbReference>
<evidence type="ECO:0000259" key="1">
    <source>
        <dbReference type="Pfam" id="PF12697"/>
    </source>
</evidence>
<dbReference type="AlphaFoldDB" id="A0A5M8B8A9"/>
<dbReference type="Proteomes" id="UP000324324">
    <property type="component" value="Unassembled WGS sequence"/>
</dbReference>
<organism evidence="2 3">
    <name type="scientific">Cupriavidus cauae</name>
    <dbReference type="NCBI Taxonomy" id="2608999"/>
    <lineage>
        <taxon>Bacteria</taxon>
        <taxon>Pseudomonadati</taxon>
        <taxon>Pseudomonadota</taxon>
        <taxon>Betaproteobacteria</taxon>
        <taxon>Burkholderiales</taxon>
        <taxon>Burkholderiaceae</taxon>
        <taxon>Cupriavidus</taxon>
    </lineage>
</organism>
<dbReference type="Gene3D" id="3.40.50.1820">
    <property type="entry name" value="alpha/beta hydrolase"/>
    <property type="match status" value="1"/>
</dbReference>